<gene>
    <name evidence="5" type="ORF">KMW28_16995</name>
</gene>
<dbReference type="InterPro" id="IPR050498">
    <property type="entry name" value="Ycf3"/>
</dbReference>
<dbReference type="AlphaFoldDB" id="A0AAX1N1X9"/>
<keyword evidence="6" id="KW-1185">Reference proteome</keyword>
<dbReference type="SUPFAM" id="SSF48439">
    <property type="entry name" value="Protein prenylyltransferase"/>
    <property type="match status" value="1"/>
</dbReference>
<dbReference type="RefSeq" id="WP_169662838.1">
    <property type="nucleotide sequence ID" value="NZ_CP076132.1"/>
</dbReference>
<dbReference type="PROSITE" id="PS50005">
    <property type="entry name" value="TPR"/>
    <property type="match status" value="2"/>
</dbReference>
<dbReference type="SMART" id="SM00028">
    <property type="entry name" value="TPR"/>
    <property type="match status" value="5"/>
</dbReference>
<feature type="chain" id="PRO_5043937169" evidence="4">
    <location>
        <begin position="21"/>
        <end position="249"/>
    </location>
</feature>
<dbReference type="Gene3D" id="1.25.40.10">
    <property type="entry name" value="Tetratricopeptide repeat domain"/>
    <property type="match status" value="3"/>
</dbReference>
<evidence type="ECO:0000313" key="6">
    <source>
        <dbReference type="Proteomes" id="UP000678679"/>
    </source>
</evidence>
<dbReference type="InterPro" id="IPR011990">
    <property type="entry name" value="TPR-like_helical_dom_sf"/>
</dbReference>
<sequence>MKHKQNITLFALIISGLSFFSCSPSSQELTNQGKQKLSDSKFKEAISLFDAALKEDNQNADAYNARGVAFMSLEEYSQAKKSFTLAINVYENSEKDFPKAYQYFYNRGNANRFQRDHEEAILDYTKAIQLDDTIADIYLNRALENAEINGVDQALADFDKAIELSNGKDKRAFLHKAKVLIAVKQFDAALKTIENAINLDKKYGEAYYFKALALSGKIGKANDEVCDLLASAEVFGYPYAATEIQKHCE</sequence>
<evidence type="ECO:0000313" key="5">
    <source>
        <dbReference type="EMBL" id="QWG01341.1"/>
    </source>
</evidence>
<evidence type="ECO:0000256" key="2">
    <source>
        <dbReference type="ARBA" id="ARBA00022803"/>
    </source>
</evidence>
<feature type="repeat" description="TPR" evidence="3">
    <location>
        <begin position="60"/>
        <end position="93"/>
    </location>
</feature>
<evidence type="ECO:0000256" key="3">
    <source>
        <dbReference type="PROSITE-ProRule" id="PRU00339"/>
    </source>
</evidence>
<feature type="signal peptide" evidence="4">
    <location>
        <begin position="1"/>
        <end position="20"/>
    </location>
</feature>
<proteinExistence type="predicted"/>
<keyword evidence="1" id="KW-0677">Repeat</keyword>
<dbReference type="Proteomes" id="UP000678679">
    <property type="component" value="Chromosome 1"/>
</dbReference>
<evidence type="ECO:0000256" key="1">
    <source>
        <dbReference type="ARBA" id="ARBA00022737"/>
    </source>
</evidence>
<dbReference type="Pfam" id="PF13181">
    <property type="entry name" value="TPR_8"/>
    <property type="match status" value="1"/>
</dbReference>
<dbReference type="PANTHER" id="PTHR44858:SF1">
    <property type="entry name" value="UDP-N-ACETYLGLUCOSAMINE--PEPTIDE N-ACETYLGLUCOSAMINYLTRANSFERASE SPINDLY-RELATED"/>
    <property type="match status" value="1"/>
</dbReference>
<dbReference type="Pfam" id="PF13432">
    <property type="entry name" value="TPR_16"/>
    <property type="match status" value="1"/>
</dbReference>
<dbReference type="InterPro" id="IPR019734">
    <property type="entry name" value="TPR_rpt"/>
</dbReference>
<protein>
    <submittedName>
        <fullName evidence="5">Tetratricopeptide repeat protein</fullName>
    </submittedName>
</protein>
<keyword evidence="2 3" id="KW-0802">TPR repeat</keyword>
<organism evidence="5 6">
    <name type="scientific">Flammeovirga yaeyamensis</name>
    <dbReference type="NCBI Taxonomy" id="367791"/>
    <lineage>
        <taxon>Bacteria</taxon>
        <taxon>Pseudomonadati</taxon>
        <taxon>Bacteroidota</taxon>
        <taxon>Cytophagia</taxon>
        <taxon>Cytophagales</taxon>
        <taxon>Flammeovirgaceae</taxon>
        <taxon>Flammeovirga</taxon>
    </lineage>
</organism>
<dbReference type="Pfam" id="PF00515">
    <property type="entry name" value="TPR_1"/>
    <property type="match status" value="1"/>
</dbReference>
<dbReference type="PROSITE" id="PS51257">
    <property type="entry name" value="PROKAR_LIPOPROTEIN"/>
    <property type="match status" value="1"/>
</dbReference>
<dbReference type="KEGG" id="fya:KMW28_16995"/>
<feature type="repeat" description="TPR" evidence="3">
    <location>
        <begin position="101"/>
        <end position="134"/>
    </location>
</feature>
<reference evidence="5 6" key="1">
    <citation type="submission" date="2021-05" db="EMBL/GenBank/DDBJ databases">
        <title>Comparative genomic studies on the polysaccharide-degrading batcterial strains of the Flammeovirga genus.</title>
        <authorList>
            <person name="Zewei F."/>
            <person name="Zheng Z."/>
            <person name="Yu L."/>
            <person name="Ruyue G."/>
            <person name="Yanhong M."/>
            <person name="Yuanyuan C."/>
            <person name="Jingyan G."/>
            <person name="Wenjun H."/>
        </authorList>
    </citation>
    <scope>NUCLEOTIDE SEQUENCE [LARGE SCALE GENOMIC DNA]</scope>
    <source>
        <strain evidence="5 6">NBRC:100898</strain>
    </source>
</reference>
<dbReference type="PANTHER" id="PTHR44858">
    <property type="entry name" value="TETRATRICOPEPTIDE REPEAT PROTEIN 6"/>
    <property type="match status" value="1"/>
</dbReference>
<accession>A0AAX1N1X9</accession>
<keyword evidence="4" id="KW-0732">Signal</keyword>
<evidence type="ECO:0000256" key="4">
    <source>
        <dbReference type="SAM" id="SignalP"/>
    </source>
</evidence>
<dbReference type="EMBL" id="CP076132">
    <property type="protein sequence ID" value="QWG01341.1"/>
    <property type="molecule type" value="Genomic_DNA"/>
</dbReference>
<name>A0AAX1N1X9_9BACT</name>